<evidence type="ECO:0000313" key="2">
    <source>
        <dbReference type="EMBL" id="MCM1981656.1"/>
    </source>
</evidence>
<dbReference type="PANTHER" id="PTHR31906">
    <property type="entry name" value="PLASTID-LIPID-ASSOCIATED PROTEIN 4, CHLOROPLASTIC-RELATED"/>
    <property type="match status" value="1"/>
</dbReference>
<dbReference type="Pfam" id="PF04755">
    <property type="entry name" value="PAP_fibrillin"/>
    <property type="match status" value="1"/>
</dbReference>
<gene>
    <name evidence="2" type="ORF">QQ91_0002265</name>
</gene>
<sequence>MAAQRQAAKQALRNALTHCGGDPQQDAIAAALEDLVRLNPTPDPAQRFDLAQGNWRLISAPSFPDGERQEDGTYVYRLGRLAFNLFQPQDLRVQIDEVWQPVFPLGDRSRHSHDIVVTFTTLGTAGPPLQGQVRNLGVCEPQDETHIQVQFTGGVLEPIAQTDRQQWQQVFGDRTDTPRSSWKERGQGLFLRLMFGFVPPGAMDPQTGKREFQMKRSPKGTLEILYLDEELRITRGEKGTVLVCERV</sequence>
<dbReference type="InterPro" id="IPR039633">
    <property type="entry name" value="PAP"/>
</dbReference>
<reference evidence="2 3" key="1">
    <citation type="journal article" date="2015" name="Genome Announc.">
        <title>Draft Genome Sequence of Filamentous Marine Cyanobacterium Lyngbya confervoides Strain BDU141951.</title>
        <authorList>
            <person name="Chandrababunaidu M.M."/>
            <person name="Sen D."/>
            <person name="Tripathy S."/>
        </authorList>
    </citation>
    <scope>NUCLEOTIDE SEQUENCE [LARGE SCALE GENOMIC DNA]</scope>
    <source>
        <strain evidence="2 3">BDU141951</strain>
    </source>
</reference>
<dbReference type="EMBL" id="JTHE03000015">
    <property type="protein sequence ID" value="MCM1981656.1"/>
    <property type="molecule type" value="Genomic_DNA"/>
</dbReference>
<dbReference type="RefSeq" id="WP_166279500.1">
    <property type="nucleotide sequence ID" value="NZ_JTHE03000015.1"/>
</dbReference>
<evidence type="ECO:0000259" key="1">
    <source>
        <dbReference type="Pfam" id="PF04755"/>
    </source>
</evidence>
<dbReference type="InterPro" id="IPR006843">
    <property type="entry name" value="PAP/fibrillin_dom"/>
</dbReference>
<protein>
    <submittedName>
        <fullName evidence="2">PAP/fibrillin family protein</fullName>
    </submittedName>
</protein>
<comment type="caution">
    <text evidence="2">The sequence shown here is derived from an EMBL/GenBank/DDBJ whole genome shotgun (WGS) entry which is preliminary data.</text>
</comment>
<feature type="domain" description="Plastid lipid-associated protein/fibrillin conserved" evidence="1">
    <location>
        <begin position="24"/>
        <end position="243"/>
    </location>
</feature>
<keyword evidence="3" id="KW-1185">Reference proteome</keyword>
<organism evidence="2 3">
    <name type="scientific">Lyngbya confervoides BDU141951</name>
    <dbReference type="NCBI Taxonomy" id="1574623"/>
    <lineage>
        <taxon>Bacteria</taxon>
        <taxon>Bacillati</taxon>
        <taxon>Cyanobacteriota</taxon>
        <taxon>Cyanophyceae</taxon>
        <taxon>Oscillatoriophycideae</taxon>
        <taxon>Oscillatoriales</taxon>
        <taxon>Microcoleaceae</taxon>
        <taxon>Lyngbya</taxon>
    </lineage>
</organism>
<evidence type="ECO:0000313" key="3">
    <source>
        <dbReference type="Proteomes" id="UP000031561"/>
    </source>
</evidence>
<accession>A0ABD4SZS5</accession>
<dbReference type="AlphaFoldDB" id="A0ABD4SZS5"/>
<dbReference type="Proteomes" id="UP000031561">
    <property type="component" value="Unassembled WGS sequence"/>
</dbReference>
<proteinExistence type="predicted"/>
<name>A0ABD4SZS5_9CYAN</name>